<dbReference type="PANTHER" id="PTHR47706">
    <property type="entry name" value="NMRA-LIKE FAMILY PROTEIN"/>
    <property type="match status" value="1"/>
</dbReference>
<proteinExistence type="predicted"/>
<protein>
    <submittedName>
        <fullName evidence="4">NAD P-binding protein</fullName>
    </submittedName>
</protein>
<dbReference type="GO" id="GO:0016491">
    <property type="term" value="F:oxidoreductase activity"/>
    <property type="evidence" value="ECO:0007669"/>
    <property type="project" value="UniProtKB-KW"/>
</dbReference>
<evidence type="ECO:0000256" key="2">
    <source>
        <dbReference type="ARBA" id="ARBA00023002"/>
    </source>
</evidence>
<organism evidence="4 5">
    <name type="scientific">Pyrrhoderma noxium</name>
    <dbReference type="NCBI Taxonomy" id="2282107"/>
    <lineage>
        <taxon>Eukaryota</taxon>
        <taxon>Fungi</taxon>
        <taxon>Dikarya</taxon>
        <taxon>Basidiomycota</taxon>
        <taxon>Agaricomycotina</taxon>
        <taxon>Agaricomycetes</taxon>
        <taxon>Hymenochaetales</taxon>
        <taxon>Hymenochaetaceae</taxon>
        <taxon>Pyrrhoderma</taxon>
    </lineage>
</organism>
<evidence type="ECO:0000313" key="4">
    <source>
        <dbReference type="EMBL" id="PAV20183.1"/>
    </source>
</evidence>
<dbReference type="Pfam" id="PF05368">
    <property type="entry name" value="NmrA"/>
    <property type="match status" value="1"/>
</dbReference>
<comment type="caution">
    <text evidence="4">The sequence shown here is derived from an EMBL/GenBank/DDBJ whole genome shotgun (WGS) entry which is preliminary data.</text>
</comment>
<dbReference type="PANTHER" id="PTHR47706:SF9">
    <property type="entry name" value="NMRA-LIKE DOMAIN-CONTAINING PROTEIN-RELATED"/>
    <property type="match status" value="1"/>
</dbReference>
<dbReference type="STRING" id="2282107.A0A286UKQ8"/>
<dbReference type="Gene3D" id="3.90.25.10">
    <property type="entry name" value="UDP-galactose 4-epimerase, domain 1"/>
    <property type="match status" value="1"/>
</dbReference>
<evidence type="ECO:0000256" key="1">
    <source>
        <dbReference type="ARBA" id="ARBA00022857"/>
    </source>
</evidence>
<feature type="domain" description="NmrA-like" evidence="3">
    <location>
        <begin position="8"/>
        <end position="280"/>
    </location>
</feature>
<accession>A0A286UKQ8</accession>
<name>A0A286UKQ8_9AGAM</name>
<dbReference type="Gene3D" id="3.40.50.720">
    <property type="entry name" value="NAD(P)-binding Rossmann-like Domain"/>
    <property type="match status" value="1"/>
</dbReference>
<sequence>MSGYKNFAVVGAGNLGKYILDEFATKLAQGTISSVALLTRSAEGHDELKAKGVKIIVVDYSSPTLKTSLSNIDVIVSTIGGAGLALQSDLATAAKEAGVKLFIPSEFGLPTDELTEGVFQSKNVFKAKLKEIGLPFAAYYTGLFTDFALAPGFAEVFGFDFKNEKVVIEGEGTSPLSWTTRTDIARFVVHSLTAFPKEKLEWQRLPIEGERLSFNQVVEQYNTRAGKKISVTHNPISKAKEALKKNPSDFLSLLKIKIDAGYGISSKTESELANNFWPEFKPAKVLDVIG</sequence>
<keyword evidence="1" id="KW-0521">NADP</keyword>
<dbReference type="SUPFAM" id="SSF51735">
    <property type="entry name" value="NAD(P)-binding Rossmann-fold domains"/>
    <property type="match status" value="1"/>
</dbReference>
<dbReference type="InterPro" id="IPR036291">
    <property type="entry name" value="NAD(P)-bd_dom_sf"/>
</dbReference>
<dbReference type="InParanoid" id="A0A286UKQ8"/>
<evidence type="ECO:0000259" key="3">
    <source>
        <dbReference type="Pfam" id="PF05368"/>
    </source>
</evidence>
<dbReference type="Proteomes" id="UP000217199">
    <property type="component" value="Unassembled WGS sequence"/>
</dbReference>
<keyword evidence="2" id="KW-0560">Oxidoreductase</keyword>
<evidence type="ECO:0000313" key="5">
    <source>
        <dbReference type="Proteomes" id="UP000217199"/>
    </source>
</evidence>
<dbReference type="OrthoDB" id="9974981at2759"/>
<dbReference type="InterPro" id="IPR008030">
    <property type="entry name" value="NmrA-like"/>
</dbReference>
<gene>
    <name evidence="4" type="ORF">PNOK_0511700</name>
</gene>
<dbReference type="InterPro" id="IPR051609">
    <property type="entry name" value="NmrA/Isoflavone_reductase-like"/>
</dbReference>
<dbReference type="AlphaFoldDB" id="A0A286UKQ8"/>
<reference evidence="4 5" key="1">
    <citation type="journal article" date="2017" name="Mol. Ecol.">
        <title>Comparative and population genomic landscape of Phellinus noxius: A hypervariable fungus causing root rot in trees.</title>
        <authorList>
            <person name="Chung C.L."/>
            <person name="Lee T.J."/>
            <person name="Akiba M."/>
            <person name="Lee H.H."/>
            <person name="Kuo T.H."/>
            <person name="Liu D."/>
            <person name="Ke H.M."/>
            <person name="Yokoi T."/>
            <person name="Roa M.B."/>
            <person name="Lu M.J."/>
            <person name="Chang Y.Y."/>
            <person name="Ann P.J."/>
            <person name="Tsai J.N."/>
            <person name="Chen C.Y."/>
            <person name="Tzean S.S."/>
            <person name="Ota Y."/>
            <person name="Hattori T."/>
            <person name="Sahashi N."/>
            <person name="Liou R.F."/>
            <person name="Kikuchi T."/>
            <person name="Tsai I.J."/>
        </authorList>
    </citation>
    <scope>NUCLEOTIDE SEQUENCE [LARGE SCALE GENOMIC DNA]</scope>
    <source>
        <strain evidence="4 5">FFPRI411160</strain>
    </source>
</reference>
<keyword evidence="5" id="KW-1185">Reference proteome</keyword>
<dbReference type="EMBL" id="NBII01000004">
    <property type="protein sequence ID" value="PAV20183.1"/>
    <property type="molecule type" value="Genomic_DNA"/>
</dbReference>